<dbReference type="Proteomes" id="UP000005737">
    <property type="component" value="Unassembled WGS sequence"/>
</dbReference>
<dbReference type="HOGENOM" id="CLU_663571_0_0_12"/>
<reference evidence="1 2" key="1">
    <citation type="submission" date="2011-10" db="EMBL/GenBank/DDBJ databases">
        <title>The Improved High-Quality Draft genome of Leptonema illini DSM 21528.</title>
        <authorList>
            <consortium name="US DOE Joint Genome Institute (JGI-PGF)"/>
            <person name="Lucas S."/>
            <person name="Copeland A."/>
            <person name="Lapidus A."/>
            <person name="Glavina del Rio T."/>
            <person name="Dalin E."/>
            <person name="Tice H."/>
            <person name="Bruce D."/>
            <person name="Goodwin L."/>
            <person name="Pitluck S."/>
            <person name="Peters L."/>
            <person name="Mikhailova N."/>
            <person name="Held B."/>
            <person name="Kyrpides N."/>
            <person name="Mavromatis K."/>
            <person name="Ivanova N."/>
            <person name="Markowitz V."/>
            <person name="Cheng J.-F."/>
            <person name="Hugenholtz P."/>
            <person name="Woyke T."/>
            <person name="Wu D."/>
            <person name="Gronow S."/>
            <person name="Wellnitz S."/>
            <person name="Brambilla E.-M."/>
            <person name="Klenk H.-P."/>
            <person name="Eisen J.A."/>
        </authorList>
    </citation>
    <scope>NUCLEOTIDE SEQUENCE [LARGE SCALE GENOMIC DNA]</scope>
    <source>
        <strain evidence="1 2">DSM 21528</strain>
    </source>
</reference>
<accession>H2CFN8</accession>
<dbReference type="SUPFAM" id="SSF53474">
    <property type="entry name" value="alpha/beta-Hydrolases"/>
    <property type="match status" value="1"/>
</dbReference>
<organism evidence="1 2">
    <name type="scientific">Leptonema illini DSM 21528</name>
    <dbReference type="NCBI Taxonomy" id="929563"/>
    <lineage>
        <taxon>Bacteria</taxon>
        <taxon>Pseudomonadati</taxon>
        <taxon>Spirochaetota</taxon>
        <taxon>Spirochaetia</taxon>
        <taxon>Leptospirales</taxon>
        <taxon>Leptospiraceae</taxon>
        <taxon>Leptonema</taxon>
    </lineage>
</organism>
<gene>
    <name evidence="1" type="ORF">Lepil_1005</name>
</gene>
<dbReference type="InterPro" id="IPR029058">
    <property type="entry name" value="AB_hydrolase_fold"/>
</dbReference>
<dbReference type="Gene3D" id="3.40.50.1820">
    <property type="entry name" value="alpha/beta hydrolase"/>
    <property type="match status" value="1"/>
</dbReference>
<sequence>MRPTDPPMNLSRAGLDLARDLSVNVLRGLRDVVSHSVEQASDRRPTVAWLDQFIGEIEKAGRKTVEGLNAALDATTDALTKARQSVDMADETIRKALFENVAVSSIAGASFAGITISEIRPSFRRNGRDVGIDEALEGSTDKALLLCVPGLFCDEGMWSGLHAVFEKMGYHPLYVRFNPGAHISDNGQALLEMITEITTRTANKVNVVTYSQGGLILRSALYLMSDRSRMGRLLLISSPDGGSYIEKIGFWVNAAADAIPLFPARLFGQIGNERSDAMKDLSHGLIREEDWKNDPHPDRYGRHYYFGELDGLDAYQAYGLITEDAKHPASVLGDGVVERPSLERLQSVYKAMPATETGRVHCLTGLSHYSIIGSEQIRALIERLFAEMHCP</sequence>
<dbReference type="AlphaFoldDB" id="H2CFN8"/>
<proteinExistence type="predicted"/>
<evidence type="ECO:0000313" key="1">
    <source>
        <dbReference type="EMBL" id="EHQ05703.1"/>
    </source>
</evidence>
<dbReference type="RefSeq" id="WP_002770601.1">
    <property type="nucleotide sequence ID" value="NZ_JH597773.1"/>
</dbReference>
<keyword evidence="2" id="KW-1185">Reference proteome</keyword>
<dbReference type="EMBL" id="JH597773">
    <property type="protein sequence ID" value="EHQ05703.1"/>
    <property type="molecule type" value="Genomic_DNA"/>
</dbReference>
<dbReference type="STRING" id="183.GCA_002009735_01486"/>
<evidence type="ECO:0000313" key="2">
    <source>
        <dbReference type="Proteomes" id="UP000005737"/>
    </source>
</evidence>
<name>H2CFN8_9LEPT</name>
<protein>
    <recommendedName>
        <fullName evidence="3">Alpha/beta hydrolase</fullName>
    </recommendedName>
</protein>
<evidence type="ECO:0008006" key="3">
    <source>
        <dbReference type="Google" id="ProtNLM"/>
    </source>
</evidence>